<dbReference type="Proteomes" id="UP000719916">
    <property type="component" value="Unassembled WGS sequence"/>
</dbReference>
<dbReference type="AlphaFoldDB" id="A0ABD6LMP4"/>
<name>A0ABD6LMP4_9FIRM</name>
<protein>
    <submittedName>
        <fullName evidence="1">Uncharacterized protein</fullName>
    </submittedName>
</protein>
<dbReference type="RefSeq" id="WP_038260172.1">
    <property type="nucleotide sequence ID" value="NZ_CAUBGG010000001.1"/>
</dbReference>
<proteinExistence type="predicted"/>
<evidence type="ECO:0000313" key="1">
    <source>
        <dbReference type="EMBL" id="NSJ45546.1"/>
    </source>
</evidence>
<reference evidence="1 2" key="1">
    <citation type="journal article" date="2020" name="Cell Host Microbe">
        <title>Functional and Genomic Variation between Human-Derived Isolates of Lachnospiraceae Reveals Inter- and Intra-Species Diversity.</title>
        <authorList>
            <person name="Sorbara M.T."/>
            <person name="Littmann E.R."/>
            <person name="Fontana E."/>
            <person name="Moody T.U."/>
            <person name="Kohout C.E."/>
            <person name="Gjonbalaj M."/>
            <person name="Eaton V."/>
            <person name="Seok R."/>
            <person name="Leiner I.M."/>
            <person name="Pamer E.G."/>
        </authorList>
    </citation>
    <scope>NUCLEOTIDE SEQUENCE [LARGE SCALE GENOMIC DNA]</scope>
    <source>
        <strain evidence="1 2">MSK.2.26</strain>
    </source>
</reference>
<comment type="caution">
    <text evidence="1">The sequence shown here is derived from an EMBL/GenBank/DDBJ whole genome shotgun (WGS) entry which is preliminary data.</text>
</comment>
<sequence length="77" mass="8305">MLLPGTTAVAESNSTYANVENARDVAGNVIITNDGVTINGIYYTKAEFEELLNKVIKIKTPETRAAIAAGIYFILQV</sequence>
<evidence type="ECO:0000313" key="2">
    <source>
        <dbReference type="Proteomes" id="UP000719916"/>
    </source>
</evidence>
<gene>
    <name evidence="1" type="ORF">G5B26_18560</name>
</gene>
<dbReference type="EMBL" id="JAAISW010000039">
    <property type="protein sequence ID" value="NSJ45546.1"/>
    <property type="molecule type" value="Genomic_DNA"/>
</dbReference>
<accession>A0ABD6LMP4</accession>
<organism evidence="1 2">
    <name type="scientific">Enterocloster clostridioformis</name>
    <dbReference type="NCBI Taxonomy" id="1531"/>
    <lineage>
        <taxon>Bacteria</taxon>
        <taxon>Bacillati</taxon>
        <taxon>Bacillota</taxon>
        <taxon>Clostridia</taxon>
        <taxon>Lachnospirales</taxon>
        <taxon>Lachnospiraceae</taxon>
        <taxon>Enterocloster</taxon>
    </lineage>
</organism>